<name>A0A2G9P3V3_AQUCT</name>
<feature type="compositionally biased region" description="Basic and acidic residues" evidence="1">
    <location>
        <begin position="10"/>
        <end position="29"/>
    </location>
</feature>
<organism evidence="2 3">
    <name type="scientific">Aquarana catesbeiana</name>
    <name type="common">American bullfrog</name>
    <name type="synonym">Rana catesbeiana</name>
    <dbReference type="NCBI Taxonomy" id="8400"/>
    <lineage>
        <taxon>Eukaryota</taxon>
        <taxon>Metazoa</taxon>
        <taxon>Chordata</taxon>
        <taxon>Craniata</taxon>
        <taxon>Vertebrata</taxon>
        <taxon>Euteleostomi</taxon>
        <taxon>Amphibia</taxon>
        <taxon>Batrachia</taxon>
        <taxon>Anura</taxon>
        <taxon>Neobatrachia</taxon>
        <taxon>Ranoidea</taxon>
        <taxon>Ranidae</taxon>
        <taxon>Aquarana</taxon>
    </lineage>
</organism>
<feature type="region of interest" description="Disordered" evidence="1">
    <location>
        <begin position="1"/>
        <end position="36"/>
    </location>
</feature>
<reference evidence="3" key="1">
    <citation type="journal article" date="2017" name="Nat. Commun.">
        <title>The North American bullfrog draft genome provides insight into hormonal regulation of long noncoding RNA.</title>
        <authorList>
            <person name="Hammond S.A."/>
            <person name="Warren R.L."/>
            <person name="Vandervalk B.P."/>
            <person name="Kucuk E."/>
            <person name="Khan H."/>
            <person name="Gibb E.A."/>
            <person name="Pandoh P."/>
            <person name="Kirk H."/>
            <person name="Zhao Y."/>
            <person name="Jones M."/>
            <person name="Mungall A.J."/>
            <person name="Coope R."/>
            <person name="Pleasance S."/>
            <person name="Moore R.A."/>
            <person name="Holt R.A."/>
            <person name="Round J.M."/>
            <person name="Ohora S."/>
            <person name="Walle B.V."/>
            <person name="Veldhoen N."/>
            <person name="Helbing C.C."/>
            <person name="Birol I."/>
        </authorList>
    </citation>
    <scope>NUCLEOTIDE SEQUENCE [LARGE SCALE GENOMIC DNA]</scope>
</reference>
<keyword evidence="3" id="KW-1185">Reference proteome</keyword>
<evidence type="ECO:0000313" key="3">
    <source>
        <dbReference type="Proteomes" id="UP000228934"/>
    </source>
</evidence>
<evidence type="ECO:0000313" key="2">
    <source>
        <dbReference type="EMBL" id="PIN98016.1"/>
    </source>
</evidence>
<accession>A0A2G9P3V3</accession>
<proteinExistence type="predicted"/>
<sequence>MVPVGNGGKELIKHDMEQDQSKTFRDPNHRSGNLDFSETNAAHKLDSLYLQESQKRNIQSVMEGSPHFSQMFSSSFSGEELNHVRPPESVEVQITCSSNAVGGLSDEYLSPTCLQNENASSDAWQSSQVQAFQWSFDQGGNEK</sequence>
<feature type="non-terminal residue" evidence="2">
    <location>
        <position position="143"/>
    </location>
</feature>
<evidence type="ECO:0000256" key="1">
    <source>
        <dbReference type="SAM" id="MobiDB-lite"/>
    </source>
</evidence>
<protein>
    <submittedName>
        <fullName evidence="2">Uncharacterized protein</fullName>
    </submittedName>
</protein>
<dbReference type="EMBL" id="KV923680">
    <property type="protein sequence ID" value="PIN98016.1"/>
    <property type="molecule type" value="Genomic_DNA"/>
</dbReference>
<dbReference type="AlphaFoldDB" id="A0A2G9P3V3"/>
<gene>
    <name evidence="2" type="ORF">AB205_0181940</name>
</gene>
<dbReference type="Proteomes" id="UP000228934">
    <property type="component" value="Unassembled WGS sequence"/>
</dbReference>